<proteinExistence type="predicted"/>
<organism evidence="2 3">
    <name type="scientific">Mytilus galloprovincialis</name>
    <name type="common">Mediterranean mussel</name>
    <dbReference type="NCBI Taxonomy" id="29158"/>
    <lineage>
        <taxon>Eukaryota</taxon>
        <taxon>Metazoa</taxon>
        <taxon>Spiralia</taxon>
        <taxon>Lophotrochozoa</taxon>
        <taxon>Mollusca</taxon>
        <taxon>Bivalvia</taxon>
        <taxon>Autobranchia</taxon>
        <taxon>Pteriomorphia</taxon>
        <taxon>Mytilida</taxon>
        <taxon>Mytiloidea</taxon>
        <taxon>Mytilidae</taxon>
        <taxon>Mytilinae</taxon>
        <taxon>Mytilus</taxon>
    </lineage>
</organism>
<sequence>MSTRVYYIAIDFISQEKVATQIRGIQQKLLISTHTSHLKEIDLNTGVVTELATINALVESLAYDYKEKYLYVPRYYNKDILRFKYPNNQSAILEPVARASSKIIGVAFDSMNSHLYWTENGGNIGKIMRCNSDGSDIKHILTESEPSVLTLNIANRFLYYGQTQGIGKLNRITVDGKHKITLINHTSRVYGIGLGKQEKLLYTTANNIQEIDLDTLVVKELAYQSTESRSLAYDVQERYVYSLRLTENTIVRLPYPNDEAVNFQSVVSTNRPYYVAFDSGNSHLYWTELNTLGRIMRCNSDGSDVTTIINETLPIALALDTHNRWIYYSTETSGALLRVRFDGKDRQVVINLTSRVIDIQV</sequence>
<gene>
    <name evidence="2" type="ORF">MGAL_10B039901</name>
</gene>
<evidence type="ECO:0000313" key="2">
    <source>
        <dbReference type="EMBL" id="VDI32118.1"/>
    </source>
</evidence>
<dbReference type="EMBL" id="UYJE01004877">
    <property type="protein sequence ID" value="VDI32118.1"/>
    <property type="molecule type" value="Genomic_DNA"/>
</dbReference>
<feature type="non-terminal residue" evidence="2">
    <location>
        <position position="361"/>
    </location>
</feature>
<feature type="domain" description="Prolow-density lipoprotein receptor-related protein 1-like beta-propeller" evidence="1">
    <location>
        <begin position="277"/>
        <end position="359"/>
    </location>
</feature>
<accession>A0A8B6ECN0</accession>
<dbReference type="PANTHER" id="PTHR46513">
    <property type="entry name" value="VITELLOGENIN RECEPTOR-LIKE PROTEIN-RELATED-RELATED"/>
    <property type="match status" value="1"/>
</dbReference>
<dbReference type="Gene3D" id="2.120.10.30">
    <property type="entry name" value="TolB, C-terminal domain"/>
    <property type="match status" value="2"/>
</dbReference>
<reference evidence="2" key="1">
    <citation type="submission" date="2018-11" db="EMBL/GenBank/DDBJ databases">
        <authorList>
            <person name="Alioto T."/>
            <person name="Alioto T."/>
        </authorList>
    </citation>
    <scope>NUCLEOTIDE SEQUENCE</scope>
</reference>
<dbReference type="InterPro" id="IPR032485">
    <property type="entry name" value="LRP1-like_beta_prop"/>
</dbReference>
<dbReference type="Pfam" id="PF16472">
    <property type="entry name" value="DUF5050"/>
    <property type="match status" value="1"/>
</dbReference>
<evidence type="ECO:0000259" key="1">
    <source>
        <dbReference type="Pfam" id="PF16472"/>
    </source>
</evidence>
<dbReference type="InterPro" id="IPR050778">
    <property type="entry name" value="Cueball_EGF_LRP_Nidogen"/>
</dbReference>
<comment type="caution">
    <text evidence="2">The sequence shown here is derived from an EMBL/GenBank/DDBJ whole genome shotgun (WGS) entry which is preliminary data.</text>
</comment>
<name>A0A8B6ECN0_MYTGA</name>
<dbReference type="InterPro" id="IPR011042">
    <property type="entry name" value="6-blade_b-propeller_TolB-like"/>
</dbReference>
<protein>
    <recommendedName>
        <fullName evidence="1">Prolow-density lipoprotein receptor-related protein 1-like beta-propeller domain-containing protein</fullName>
    </recommendedName>
</protein>
<dbReference type="AlphaFoldDB" id="A0A8B6ECN0"/>
<evidence type="ECO:0000313" key="3">
    <source>
        <dbReference type="Proteomes" id="UP000596742"/>
    </source>
</evidence>
<dbReference type="SMART" id="SM00135">
    <property type="entry name" value="LY"/>
    <property type="match status" value="4"/>
</dbReference>
<dbReference type="OrthoDB" id="382013at2759"/>
<keyword evidence="3" id="KW-1185">Reference proteome</keyword>
<dbReference type="InterPro" id="IPR000033">
    <property type="entry name" value="LDLR_classB_rpt"/>
</dbReference>
<dbReference type="Proteomes" id="UP000596742">
    <property type="component" value="Unassembled WGS sequence"/>
</dbReference>
<dbReference type="SUPFAM" id="SSF63829">
    <property type="entry name" value="Calcium-dependent phosphotriesterase"/>
    <property type="match status" value="1"/>
</dbReference>